<evidence type="ECO:0000313" key="1">
    <source>
        <dbReference type="EMBL" id="MDY0396351.1"/>
    </source>
</evidence>
<dbReference type="EMBL" id="JAWDIP010000004">
    <property type="protein sequence ID" value="MDY0396351.1"/>
    <property type="molecule type" value="Genomic_DNA"/>
</dbReference>
<evidence type="ECO:0000313" key="2">
    <source>
        <dbReference type="Proteomes" id="UP001281447"/>
    </source>
</evidence>
<keyword evidence="2" id="KW-1185">Reference proteome</keyword>
<organism evidence="1 2">
    <name type="scientific">Tigheibacillus halophilus</name>
    <dbReference type="NCBI Taxonomy" id="361280"/>
    <lineage>
        <taxon>Bacteria</taxon>
        <taxon>Bacillati</taxon>
        <taxon>Bacillota</taxon>
        <taxon>Bacilli</taxon>
        <taxon>Bacillales</taxon>
        <taxon>Bacillaceae</taxon>
        <taxon>Tigheibacillus</taxon>
    </lineage>
</organism>
<gene>
    <name evidence="1" type="ORF">RWE15_20970</name>
</gene>
<dbReference type="Proteomes" id="UP001281447">
    <property type="component" value="Unassembled WGS sequence"/>
</dbReference>
<name>A0ABU5CAH6_9BACI</name>
<reference evidence="1 2" key="1">
    <citation type="submission" date="2023-10" db="EMBL/GenBank/DDBJ databases">
        <title>Virgibacillus halophilus 5B73C genome.</title>
        <authorList>
            <person name="Miliotis G."/>
            <person name="Sengupta P."/>
            <person name="Hameed A."/>
            <person name="Chuvochina M."/>
            <person name="Mcdonagh F."/>
            <person name="Simpson A.C."/>
            <person name="Singh N.K."/>
            <person name="Rekha P.D."/>
            <person name="Raman K."/>
            <person name="Hugenholtz P."/>
            <person name="Venkateswaran K."/>
        </authorList>
    </citation>
    <scope>NUCLEOTIDE SEQUENCE [LARGE SCALE GENOMIC DNA]</scope>
    <source>
        <strain evidence="1 2">5B73C</strain>
    </source>
</reference>
<dbReference type="InterPro" id="IPR006135">
    <property type="entry name" value="T3SS_substrate_exporter"/>
</dbReference>
<comment type="caution">
    <text evidence="1">The sequence shown here is derived from an EMBL/GenBank/DDBJ whole genome shotgun (WGS) entry which is preliminary data.</text>
</comment>
<dbReference type="PANTHER" id="PTHR30531">
    <property type="entry name" value="FLAGELLAR BIOSYNTHETIC PROTEIN FLHB"/>
    <property type="match status" value="1"/>
</dbReference>
<protein>
    <submittedName>
        <fullName evidence="1">EscU/YscU/HrcU family type III secretion system export apparatus switch protein</fullName>
    </submittedName>
</protein>
<dbReference type="Gene3D" id="3.40.1690.10">
    <property type="entry name" value="secretion proteins EscU"/>
    <property type="match status" value="1"/>
</dbReference>
<dbReference type="PANTHER" id="PTHR30531:SF12">
    <property type="entry name" value="FLAGELLAR BIOSYNTHETIC PROTEIN FLHB"/>
    <property type="match status" value="1"/>
</dbReference>
<dbReference type="Pfam" id="PF01312">
    <property type="entry name" value="Bac_export_2"/>
    <property type="match status" value="1"/>
</dbReference>
<accession>A0ABU5CAH6</accession>
<dbReference type="RefSeq" id="WP_390353123.1">
    <property type="nucleotide sequence ID" value="NZ_JBHUIZ010000003.1"/>
</dbReference>
<proteinExistence type="predicted"/>
<sequence>MREKRKKAIALKYDTKMNDAPTVTAKGNGLIAANLISKAKENDVPIVKDESLANLLGELHINERIPAELYEAVASVFAFVYQLDEQARNDREK</sequence>
<dbReference type="SUPFAM" id="SSF160544">
    <property type="entry name" value="EscU C-terminal domain-like"/>
    <property type="match status" value="1"/>
</dbReference>
<dbReference type="InterPro" id="IPR029025">
    <property type="entry name" value="T3SS_substrate_exporter_C"/>
</dbReference>